<dbReference type="Proteomes" id="UP000263232">
    <property type="component" value="Chromosome"/>
</dbReference>
<feature type="binding site" evidence="11">
    <location>
        <position position="132"/>
    </location>
    <ligand>
        <name>Mg(2+)</name>
        <dbReference type="ChEBI" id="CHEBI:18420"/>
    </ligand>
</feature>
<dbReference type="PIRSF" id="PIRSF000530">
    <property type="entry name" value="Galactokinase"/>
    <property type="match status" value="1"/>
</dbReference>
<reference evidence="16 17" key="1">
    <citation type="submission" date="2017-09" db="EMBL/GenBank/DDBJ databases">
        <title>Complete genome sequence of Oxytococcus suis strain ZY16052.</title>
        <authorList>
            <person name="Li F."/>
        </authorList>
    </citation>
    <scope>NUCLEOTIDE SEQUENCE [LARGE SCALE GENOMIC DNA]</scope>
    <source>
        <strain evidence="16 17">ZY16052</strain>
    </source>
</reference>
<feature type="binding site" evidence="11">
    <location>
        <begin position="35"/>
        <end position="38"/>
    </location>
    <ligand>
        <name>substrate</name>
    </ligand>
</feature>
<dbReference type="PANTHER" id="PTHR10457">
    <property type="entry name" value="MEVALONATE KINASE/GALACTOKINASE"/>
    <property type="match status" value="1"/>
</dbReference>
<evidence type="ECO:0000256" key="4">
    <source>
        <dbReference type="ARBA" id="ARBA00022723"/>
    </source>
</evidence>
<dbReference type="KEGG" id="abae:CL176_09400"/>
<dbReference type="OrthoDB" id="250531at2"/>
<dbReference type="AlphaFoldDB" id="A0A347WM89"/>
<dbReference type="Pfam" id="PF00288">
    <property type="entry name" value="GHMP_kinases_N"/>
    <property type="match status" value="1"/>
</dbReference>
<keyword evidence="3 11" id="KW-0808">Transferase</keyword>
<feature type="site" description="Transition state stabilizer" evidence="11">
    <location>
        <position position="29"/>
    </location>
</feature>
<evidence type="ECO:0000259" key="15">
    <source>
        <dbReference type="Pfam" id="PF10509"/>
    </source>
</evidence>
<dbReference type="SUPFAM" id="SSF54211">
    <property type="entry name" value="Ribosomal protein S5 domain 2-like"/>
    <property type="match status" value="1"/>
</dbReference>
<keyword evidence="2 11" id="KW-0963">Cytoplasm</keyword>
<feature type="domain" description="Galactokinase N-terminal" evidence="15">
    <location>
        <begin position="22"/>
        <end position="57"/>
    </location>
</feature>
<dbReference type="GO" id="GO:0005524">
    <property type="term" value="F:ATP binding"/>
    <property type="evidence" value="ECO:0007669"/>
    <property type="project" value="UniProtKB-UniRule"/>
</dbReference>
<feature type="domain" description="GHMP kinase N-terminal" evidence="13">
    <location>
        <begin position="95"/>
        <end position="184"/>
    </location>
</feature>
<evidence type="ECO:0000259" key="13">
    <source>
        <dbReference type="Pfam" id="PF00288"/>
    </source>
</evidence>
<evidence type="ECO:0000256" key="2">
    <source>
        <dbReference type="ARBA" id="ARBA00022490"/>
    </source>
</evidence>
<comment type="subcellular location">
    <subcellularLocation>
        <location evidence="11">Cytoplasm</location>
    </subcellularLocation>
</comment>
<dbReference type="PROSITE" id="PS00627">
    <property type="entry name" value="GHMP_KINASES_ATP"/>
    <property type="match status" value="1"/>
</dbReference>
<feature type="binding site" evidence="11">
    <location>
        <position position="164"/>
    </location>
    <ligand>
        <name>Mg(2+)</name>
        <dbReference type="ChEBI" id="CHEBI:18420"/>
    </ligand>
</feature>
<evidence type="ECO:0000256" key="5">
    <source>
        <dbReference type="ARBA" id="ARBA00022741"/>
    </source>
</evidence>
<evidence type="ECO:0000256" key="10">
    <source>
        <dbReference type="ARBA" id="ARBA00023277"/>
    </source>
</evidence>
<keyword evidence="17" id="KW-1185">Reference proteome</keyword>
<dbReference type="EC" id="2.7.1.6" evidence="11 12"/>
<dbReference type="GO" id="GO:0006012">
    <property type="term" value="P:galactose metabolic process"/>
    <property type="evidence" value="ECO:0007669"/>
    <property type="project" value="UniProtKB-UniRule"/>
</dbReference>
<dbReference type="InterPro" id="IPR006206">
    <property type="entry name" value="Mevalonate/galactokinase"/>
</dbReference>
<dbReference type="InterPro" id="IPR019741">
    <property type="entry name" value="Galactokinase_CS"/>
</dbReference>
<dbReference type="HAMAP" id="MF_00246">
    <property type="entry name" value="Galactokinase"/>
    <property type="match status" value="1"/>
</dbReference>
<comment type="pathway">
    <text evidence="11">Carbohydrate metabolism; galactose metabolism.</text>
</comment>
<dbReference type="InterPro" id="IPR006203">
    <property type="entry name" value="GHMP_knse_ATP-bd_CS"/>
</dbReference>
<evidence type="ECO:0000256" key="8">
    <source>
        <dbReference type="ARBA" id="ARBA00022842"/>
    </source>
</evidence>
<dbReference type="NCBIfam" id="NF003705">
    <property type="entry name" value="PRK05322.1"/>
    <property type="match status" value="1"/>
</dbReference>
<dbReference type="PRINTS" id="PR00473">
    <property type="entry name" value="GALCTOKINASE"/>
</dbReference>
<dbReference type="InterPro" id="IPR019539">
    <property type="entry name" value="GalKase_N"/>
</dbReference>
<dbReference type="PRINTS" id="PR00959">
    <property type="entry name" value="MEVGALKINASE"/>
</dbReference>
<dbReference type="NCBIfam" id="TIGR00131">
    <property type="entry name" value="gal_kin"/>
    <property type="match status" value="1"/>
</dbReference>
<evidence type="ECO:0000256" key="9">
    <source>
        <dbReference type="ARBA" id="ARBA00023144"/>
    </source>
</evidence>
<keyword evidence="6 11" id="KW-0418">Kinase</keyword>
<evidence type="ECO:0000313" key="17">
    <source>
        <dbReference type="Proteomes" id="UP000263232"/>
    </source>
</evidence>
<dbReference type="Pfam" id="PF08544">
    <property type="entry name" value="GHMP_kinases_C"/>
    <property type="match status" value="1"/>
</dbReference>
<evidence type="ECO:0000256" key="12">
    <source>
        <dbReference type="NCBIfam" id="TIGR00131"/>
    </source>
</evidence>
<dbReference type="InterPro" id="IPR022963">
    <property type="entry name" value="Galactokinase_bac"/>
</dbReference>
<dbReference type="GO" id="GO:0000287">
    <property type="term" value="F:magnesium ion binding"/>
    <property type="evidence" value="ECO:0007669"/>
    <property type="project" value="UniProtKB-UniRule"/>
</dbReference>
<dbReference type="FunFam" id="3.30.230.10:FF:000017">
    <property type="entry name" value="Galactokinase"/>
    <property type="match status" value="1"/>
</dbReference>
<dbReference type="PROSITE" id="PS00106">
    <property type="entry name" value="GALACTOKINASE"/>
    <property type="match status" value="1"/>
</dbReference>
<evidence type="ECO:0000259" key="14">
    <source>
        <dbReference type="Pfam" id="PF08544"/>
    </source>
</evidence>
<dbReference type="EMBL" id="CP023434">
    <property type="protein sequence ID" value="AXY26196.1"/>
    <property type="molecule type" value="Genomic_DNA"/>
</dbReference>
<feature type="binding site" evidence="11">
    <location>
        <position position="226"/>
    </location>
    <ligand>
        <name>substrate</name>
    </ligand>
</feature>
<dbReference type="InterPro" id="IPR014721">
    <property type="entry name" value="Ribsml_uS5_D2-typ_fold_subgr"/>
</dbReference>
<keyword evidence="9 11" id="KW-0299">Galactose metabolism</keyword>
<dbReference type="FunFam" id="3.30.70.890:FF:000001">
    <property type="entry name" value="Galactokinase"/>
    <property type="match status" value="1"/>
</dbReference>
<keyword evidence="5 11" id="KW-0547">Nucleotide-binding</keyword>
<dbReference type="SUPFAM" id="SSF55060">
    <property type="entry name" value="GHMP Kinase, C-terminal domain"/>
    <property type="match status" value="1"/>
</dbReference>
<evidence type="ECO:0000256" key="6">
    <source>
        <dbReference type="ARBA" id="ARBA00022777"/>
    </source>
</evidence>
<dbReference type="GO" id="GO:0004335">
    <property type="term" value="F:galactokinase activity"/>
    <property type="evidence" value="ECO:0007669"/>
    <property type="project" value="UniProtKB-UniRule"/>
</dbReference>
<dbReference type="InterPro" id="IPR006204">
    <property type="entry name" value="GHMP_kinase_N_dom"/>
</dbReference>
<sequence length="391" mass="42957">MTQKIYKHLEEVYKQLSSVGGQFFFSPGRVNLIGEHTDYNGGHVFPAAITLGTYGLIGLREDRKIKCYSLNFQDQGVVEFSLDQLGYRANHAWANYVKGVVKFLNEEQEFVDRGFNLVVYGNIPNGAGLSSSASLELLVAYALNELFDGELRRQELARIGQSVENYFVGVNSGIMDQFAVAMGQVNQAIFLDVNTMNYELIPADFGDYKILIMNTNKRRELVDSKYNQRRAECEAALLALQEALAIDSLGELTSDDLESHKGLLQDPTLLKRARHAVSENGRTLLAKEALTTGDLVTFGQLLNASHQSLKNDYEVTGVELDTLAETAQKQSGVLGARMTGAGMGGCAIALVHKDSVEDVIKAVQEVYTQVIGYEAGFFLAEVGDGVKQVSQ</sequence>
<evidence type="ECO:0000256" key="11">
    <source>
        <dbReference type="HAMAP-Rule" id="MF_00246"/>
    </source>
</evidence>
<dbReference type="InterPro" id="IPR036554">
    <property type="entry name" value="GHMP_kinase_C_sf"/>
</dbReference>
<organism evidence="16 17">
    <name type="scientific">Suicoccus acidiformans</name>
    <dbReference type="NCBI Taxonomy" id="2036206"/>
    <lineage>
        <taxon>Bacteria</taxon>
        <taxon>Bacillati</taxon>
        <taxon>Bacillota</taxon>
        <taxon>Bacilli</taxon>
        <taxon>Lactobacillales</taxon>
        <taxon>Aerococcaceae</taxon>
        <taxon>Suicoccus</taxon>
    </lineage>
</organism>
<dbReference type="InterPro" id="IPR020568">
    <property type="entry name" value="Ribosomal_Su5_D2-typ_SF"/>
</dbReference>
<feature type="domain" description="GHMP kinase C-terminal" evidence="14">
    <location>
        <begin position="287"/>
        <end position="367"/>
    </location>
</feature>
<name>A0A347WM89_9LACT</name>
<dbReference type="RefSeq" id="WP_118991091.1">
    <property type="nucleotide sequence ID" value="NZ_CP023434.1"/>
</dbReference>
<gene>
    <name evidence="11" type="primary">galK</name>
    <name evidence="16" type="ORF">CL176_09400</name>
</gene>
<dbReference type="PANTHER" id="PTHR10457:SF7">
    <property type="entry name" value="GALACTOKINASE-RELATED"/>
    <property type="match status" value="1"/>
</dbReference>
<dbReference type="Gene3D" id="3.30.70.890">
    <property type="entry name" value="GHMP kinase, C-terminal domain"/>
    <property type="match status" value="1"/>
</dbReference>
<dbReference type="Pfam" id="PF10509">
    <property type="entry name" value="GalKase_gal_bdg"/>
    <property type="match status" value="1"/>
</dbReference>
<evidence type="ECO:0000313" key="16">
    <source>
        <dbReference type="EMBL" id="AXY26196.1"/>
    </source>
</evidence>
<feature type="binding site" evidence="11">
    <location>
        <begin position="126"/>
        <end position="132"/>
    </location>
    <ligand>
        <name>ATP</name>
        <dbReference type="ChEBI" id="CHEBI:30616"/>
    </ligand>
</feature>
<keyword evidence="8 11" id="KW-0460">Magnesium</keyword>
<comment type="similarity">
    <text evidence="1 11">Belongs to the GHMP kinase family. GalK subfamily.</text>
</comment>
<protein>
    <recommendedName>
        <fullName evidence="11 12">Galactokinase</fullName>
        <ecNumber evidence="11 12">2.7.1.6</ecNumber>
    </recommendedName>
    <alternativeName>
        <fullName evidence="11">Galactose kinase</fullName>
    </alternativeName>
</protein>
<keyword evidence="10 11" id="KW-0119">Carbohydrate metabolism</keyword>
<dbReference type="Gene3D" id="3.30.230.10">
    <property type="match status" value="1"/>
</dbReference>
<feature type="binding site" evidence="11">
    <location>
        <position position="69"/>
    </location>
    <ligand>
        <name>ATP</name>
        <dbReference type="ChEBI" id="CHEBI:30616"/>
    </ligand>
</feature>
<dbReference type="GO" id="GO:0005829">
    <property type="term" value="C:cytosol"/>
    <property type="evidence" value="ECO:0007669"/>
    <property type="project" value="TreeGrafter"/>
</dbReference>
<proteinExistence type="inferred from homology"/>
<dbReference type="UniPathway" id="UPA00214"/>
<dbReference type="InterPro" id="IPR000705">
    <property type="entry name" value="Galactokinase"/>
</dbReference>
<evidence type="ECO:0000256" key="3">
    <source>
        <dbReference type="ARBA" id="ARBA00022679"/>
    </source>
</evidence>
<evidence type="ECO:0000256" key="1">
    <source>
        <dbReference type="ARBA" id="ARBA00006566"/>
    </source>
</evidence>
<accession>A0A347WM89</accession>
<dbReference type="InterPro" id="IPR013750">
    <property type="entry name" value="GHMP_kinase_C_dom"/>
</dbReference>
<comment type="catalytic activity">
    <reaction evidence="11">
        <text>alpha-D-galactose + ATP = alpha-D-galactose 1-phosphate + ADP + H(+)</text>
        <dbReference type="Rhea" id="RHEA:13553"/>
        <dbReference type="ChEBI" id="CHEBI:15378"/>
        <dbReference type="ChEBI" id="CHEBI:28061"/>
        <dbReference type="ChEBI" id="CHEBI:30616"/>
        <dbReference type="ChEBI" id="CHEBI:58336"/>
        <dbReference type="ChEBI" id="CHEBI:456216"/>
        <dbReference type="EC" id="2.7.1.6"/>
    </reaction>
</comment>
<comment type="function">
    <text evidence="11">Catalyzes the transfer of the gamma-phosphate of ATP to D-galactose to form alpha-D-galactose-1-phosphate (Gal-1-P).</text>
</comment>
<evidence type="ECO:0000256" key="7">
    <source>
        <dbReference type="ARBA" id="ARBA00022840"/>
    </source>
</evidence>
<keyword evidence="7 11" id="KW-0067">ATP-binding</keyword>
<keyword evidence="4 11" id="KW-0479">Metal-binding</keyword>
<feature type="active site" description="Proton acceptor" evidence="11">
    <location>
        <position position="176"/>
    </location>
</feature>